<dbReference type="AlphaFoldDB" id="A0A1U7GYG2"/>
<keyword evidence="1" id="KW-0812">Transmembrane</keyword>
<evidence type="ECO:0000256" key="1">
    <source>
        <dbReference type="SAM" id="Phobius"/>
    </source>
</evidence>
<comment type="caution">
    <text evidence="2">The sequence shown here is derived from an EMBL/GenBank/DDBJ whole genome shotgun (WGS) entry which is preliminary data.</text>
</comment>
<dbReference type="EMBL" id="MRCA01000006">
    <property type="protein sequence ID" value="OKH13482.1"/>
    <property type="molecule type" value="Genomic_DNA"/>
</dbReference>
<reference evidence="2 3" key="1">
    <citation type="submission" date="2016-11" db="EMBL/GenBank/DDBJ databases">
        <title>Draft Genome Sequences of Nine Cyanobacterial Strains from Diverse Habitats.</title>
        <authorList>
            <person name="Zhu T."/>
            <person name="Hou S."/>
            <person name="Lu X."/>
            <person name="Hess W.R."/>
        </authorList>
    </citation>
    <scope>NUCLEOTIDE SEQUENCE [LARGE SCALE GENOMIC DNA]</scope>
    <source>
        <strain evidence="2 3">NIES-592</strain>
    </source>
</reference>
<dbReference type="OrthoDB" id="515334at2"/>
<keyword evidence="1" id="KW-0472">Membrane</keyword>
<proteinExistence type="predicted"/>
<dbReference type="Proteomes" id="UP000186391">
    <property type="component" value="Unassembled WGS sequence"/>
</dbReference>
<dbReference type="GeneID" id="35799385"/>
<evidence type="ECO:0000313" key="3">
    <source>
        <dbReference type="Proteomes" id="UP000186391"/>
    </source>
</evidence>
<evidence type="ECO:0000313" key="2">
    <source>
        <dbReference type="EMBL" id="OKH13482.1"/>
    </source>
</evidence>
<protein>
    <submittedName>
        <fullName evidence="2">Uncharacterized protein</fullName>
    </submittedName>
</protein>
<sequence length="141" mass="15958">MKLRLGFIILGIILISFAQSNKLTCSRTEQQASCKLARSGFLWSEEKELPVNKLQGARFYSPKDNESSKVVIQTSNSEVPFSSFTSYSDENQQRAIASQINNFVRNNKQSYLQVEQSDTWWIVIGFISLAVGVYPLLQPKS</sequence>
<keyword evidence="3" id="KW-1185">Reference proteome</keyword>
<keyword evidence="1" id="KW-1133">Transmembrane helix</keyword>
<organism evidence="2 3">
    <name type="scientific">Fischerella major NIES-592</name>
    <dbReference type="NCBI Taxonomy" id="210994"/>
    <lineage>
        <taxon>Bacteria</taxon>
        <taxon>Bacillati</taxon>
        <taxon>Cyanobacteriota</taxon>
        <taxon>Cyanophyceae</taxon>
        <taxon>Nostocales</taxon>
        <taxon>Hapalosiphonaceae</taxon>
        <taxon>Fischerella</taxon>
    </lineage>
</organism>
<accession>A0A1U7GYG2</accession>
<dbReference type="RefSeq" id="WP_009454460.1">
    <property type="nucleotide sequence ID" value="NZ_MRCA01000006.1"/>
</dbReference>
<feature type="transmembrane region" description="Helical" evidence="1">
    <location>
        <begin position="119"/>
        <end position="137"/>
    </location>
</feature>
<gene>
    <name evidence="2" type="ORF">NIES592_12610</name>
</gene>
<name>A0A1U7GYG2_9CYAN</name>